<comment type="similarity">
    <text evidence="1">Belongs to the beta-class carbonic anhydrase family.</text>
</comment>
<dbReference type="GO" id="GO:0015976">
    <property type="term" value="P:carbon utilization"/>
    <property type="evidence" value="ECO:0007669"/>
    <property type="project" value="InterPro"/>
</dbReference>
<evidence type="ECO:0000256" key="11">
    <source>
        <dbReference type="SAM" id="MobiDB-lite"/>
    </source>
</evidence>
<keyword evidence="10" id="KW-0175">Coiled coil</keyword>
<evidence type="ECO:0000256" key="7">
    <source>
        <dbReference type="ARBA" id="ARBA00031969"/>
    </source>
</evidence>
<evidence type="ECO:0000256" key="5">
    <source>
        <dbReference type="ARBA" id="ARBA00022833"/>
    </source>
</evidence>
<evidence type="ECO:0000256" key="3">
    <source>
        <dbReference type="ARBA" id="ARBA00014628"/>
    </source>
</evidence>
<feature type="region of interest" description="Disordered" evidence="11">
    <location>
        <begin position="122"/>
        <end position="155"/>
    </location>
</feature>
<comment type="cofactor">
    <cofactor evidence="9">
        <name>Zn(2+)</name>
        <dbReference type="ChEBI" id="CHEBI:29105"/>
    </cofactor>
    <text evidence="9">Binds 1 zinc ion per subunit.</text>
</comment>
<dbReference type="SUPFAM" id="SSF53056">
    <property type="entry name" value="beta-carbonic anhydrase, cab"/>
    <property type="match status" value="1"/>
</dbReference>
<evidence type="ECO:0000313" key="12">
    <source>
        <dbReference type="EMBL" id="PTB50707.1"/>
    </source>
</evidence>
<dbReference type="EC" id="4.2.1.1" evidence="2"/>
<dbReference type="PANTHER" id="PTHR11002">
    <property type="entry name" value="CARBONIC ANHYDRASE"/>
    <property type="match status" value="1"/>
</dbReference>
<dbReference type="GO" id="GO:0071244">
    <property type="term" value="P:cellular response to carbon dioxide"/>
    <property type="evidence" value="ECO:0007669"/>
    <property type="project" value="TreeGrafter"/>
</dbReference>
<feature type="coiled-coil region" evidence="10">
    <location>
        <begin position="377"/>
        <end position="404"/>
    </location>
</feature>
<feature type="binding site" evidence="9">
    <location>
        <position position="301"/>
    </location>
    <ligand>
        <name>Zn(2+)</name>
        <dbReference type="ChEBI" id="CHEBI:29105"/>
    </ligand>
</feature>
<evidence type="ECO:0000313" key="13">
    <source>
        <dbReference type="Proteomes" id="UP000241690"/>
    </source>
</evidence>
<organism evidence="12 13">
    <name type="scientific">Trichoderma harzianum CBS 226.95</name>
    <dbReference type="NCBI Taxonomy" id="983964"/>
    <lineage>
        <taxon>Eukaryota</taxon>
        <taxon>Fungi</taxon>
        <taxon>Dikarya</taxon>
        <taxon>Ascomycota</taxon>
        <taxon>Pezizomycotina</taxon>
        <taxon>Sordariomycetes</taxon>
        <taxon>Hypocreomycetidae</taxon>
        <taxon>Hypocreales</taxon>
        <taxon>Hypocreaceae</taxon>
        <taxon>Trichoderma</taxon>
    </lineage>
</organism>
<dbReference type="InterPro" id="IPR036874">
    <property type="entry name" value="Carbonic_anhydrase_sf"/>
</dbReference>
<dbReference type="Pfam" id="PF00484">
    <property type="entry name" value="Pro_CA"/>
    <property type="match status" value="1"/>
</dbReference>
<protein>
    <recommendedName>
        <fullName evidence="3">Carbonic anhydrase</fullName>
        <ecNumber evidence="2">4.2.1.1</ecNumber>
    </recommendedName>
    <alternativeName>
        <fullName evidence="7">Carbonate dehydratase</fullName>
    </alternativeName>
</protein>
<feature type="binding site" evidence="9">
    <location>
        <position position="355"/>
    </location>
    <ligand>
        <name>Zn(2+)</name>
        <dbReference type="ChEBI" id="CHEBI:29105"/>
    </ligand>
</feature>
<keyword evidence="5 9" id="KW-0862">Zinc</keyword>
<dbReference type="GO" id="GO:0004089">
    <property type="term" value="F:carbonate dehydratase activity"/>
    <property type="evidence" value="ECO:0007669"/>
    <property type="project" value="UniProtKB-EC"/>
</dbReference>
<dbReference type="PANTHER" id="PTHR11002:SF51">
    <property type="entry name" value="CARBONIC ANHYDRASE"/>
    <property type="match status" value="1"/>
</dbReference>
<evidence type="ECO:0000256" key="2">
    <source>
        <dbReference type="ARBA" id="ARBA00012925"/>
    </source>
</evidence>
<evidence type="ECO:0000256" key="10">
    <source>
        <dbReference type="SAM" id="Coils"/>
    </source>
</evidence>
<dbReference type="CDD" id="cd00883">
    <property type="entry name" value="beta_CA_cladeA"/>
    <property type="match status" value="1"/>
</dbReference>
<accession>A0A2T4A0W5</accession>
<dbReference type="SMART" id="SM00947">
    <property type="entry name" value="Pro_CA"/>
    <property type="match status" value="1"/>
</dbReference>
<dbReference type="FunFam" id="3.40.1050.10:FF:000001">
    <property type="entry name" value="Carbonic anhydrase"/>
    <property type="match status" value="1"/>
</dbReference>
<dbReference type="PROSITE" id="PS00704">
    <property type="entry name" value="PROK_CO2_ANHYDRASE_1"/>
    <property type="match status" value="1"/>
</dbReference>
<dbReference type="AlphaFoldDB" id="A0A2T4A0W5"/>
<keyword evidence="13" id="KW-1185">Reference proteome</keyword>
<feature type="compositionally biased region" description="Low complexity" evidence="11">
    <location>
        <begin position="212"/>
        <end position="226"/>
    </location>
</feature>
<evidence type="ECO:0000256" key="9">
    <source>
        <dbReference type="PIRSR" id="PIRSR601765-1"/>
    </source>
</evidence>
<feature type="binding site" evidence="9">
    <location>
        <position position="299"/>
    </location>
    <ligand>
        <name>Zn(2+)</name>
        <dbReference type="ChEBI" id="CHEBI:29105"/>
    </ligand>
</feature>
<evidence type="ECO:0000256" key="8">
    <source>
        <dbReference type="ARBA" id="ARBA00048348"/>
    </source>
</evidence>
<name>A0A2T4A0W5_TRIHA</name>
<feature type="binding site" evidence="9">
    <location>
        <position position="358"/>
    </location>
    <ligand>
        <name>Zn(2+)</name>
        <dbReference type="ChEBI" id="CHEBI:29105"/>
    </ligand>
</feature>
<reference evidence="12 13" key="1">
    <citation type="submission" date="2016-07" db="EMBL/GenBank/DDBJ databases">
        <title>Multiple horizontal gene transfer events from other fungi enriched the ability of initially mycotrophic Trichoderma (Ascomycota) to feed on dead plant biomass.</title>
        <authorList>
            <consortium name="DOE Joint Genome Institute"/>
            <person name="Aerts A."/>
            <person name="Atanasova L."/>
            <person name="Chenthamara K."/>
            <person name="Zhang J."/>
            <person name="Grujic M."/>
            <person name="Henrissat B."/>
            <person name="Kuo A."/>
            <person name="Salamov A."/>
            <person name="Lipzen A."/>
            <person name="Labutti K."/>
            <person name="Barry K."/>
            <person name="Miao Y."/>
            <person name="Rahimi M.J."/>
            <person name="Shen Q."/>
            <person name="Grigoriev I.V."/>
            <person name="Kubicek C.P."/>
            <person name="Druzhinina I.S."/>
        </authorList>
    </citation>
    <scope>NUCLEOTIDE SEQUENCE [LARGE SCALE GENOMIC DNA]</scope>
    <source>
        <strain evidence="12 13">CBS 226.95</strain>
    </source>
</reference>
<dbReference type="GO" id="GO:0008270">
    <property type="term" value="F:zinc ion binding"/>
    <property type="evidence" value="ECO:0007669"/>
    <property type="project" value="InterPro"/>
</dbReference>
<gene>
    <name evidence="12" type="ORF">M431DRAFT_533750</name>
</gene>
<dbReference type="STRING" id="983964.A0A2T4A0W5"/>
<dbReference type="RefSeq" id="XP_024770384.1">
    <property type="nucleotide sequence ID" value="XM_024920893.1"/>
</dbReference>
<sequence>MRDIAEINPFPAAVIVPRFYLGRDEKIESLAWNRLAVPIRSALLTETGPDLNAAYSRICDYAPAANLTDYLQPDHPFPVATNTSLVYQGPPLQLLLPSTLSSLSLYRSSKLLAQLLARTLPASAGTGTNTPSSKSRRLPKPADSSDPFRAGPQFESPCPRLAIFLSPQAPFERHDMIPSRVGGQHLRLAASRPNPGYRPSAASFKPARRPASGGSRNVSSSSSTGASGSGSGSAPNAKIPARLPGMAENDHDVERYLRENHQRLFENNKQWADQRLKEDPEFFTNLAAGQSPEYLWIGCSDSRIPAEAITGLQAGEAFVHRNIANLVISTDLNVMSVINYAVRHLKVKHIVVCGHYSCGGVKAAMTPKDMGLLNPWLRNIRDVYRLYEKELDAIKDEKKRYDRLVELNVIEQCRNVIKTADVQHSFEENRYPIVHGWVFNFEDGRITDLSVDMKEILGDIQKIYNLTE</sequence>
<dbReference type="Proteomes" id="UP000241690">
    <property type="component" value="Unassembled WGS sequence"/>
</dbReference>
<proteinExistence type="inferred from homology"/>
<evidence type="ECO:0000256" key="1">
    <source>
        <dbReference type="ARBA" id="ARBA00006217"/>
    </source>
</evidence>
<dbReference type="InterPro" id="IPR015892">
    <property type="entry name" value="Carbonic_anhydrase_CS"/>
</dbReference>
<feature type="region of interest" description="Disordered" evidence="11">
    <location>
        <begin position="189"/>
        <end position="244"/>
    </location>
</feature>
<evidence type="ECO:0000256" key="4">
    <source>
        <dbReference type="ARBA" id="ARBA00022723"/>
    </source>
</evidence>
<dbReference type="GO" id="GO:0034599">
    <property type="term" value="P:cellular response to oxidative stress"/>
    <property type="evidence" value="ECO:0007669"/>
    <property type="project" value="TreeGrafter"/>
</dbReference>
<dbReference type="GeneID" id="36629462"/>
<comment type="catalytic activity">
    <reaction evidence="8">
        <text>hydrogencarbonate + H(+) = CO2 + H2O</text>
        <dbReference type="Rhea" id="RHEA:10748"/>
        <dbReference type="ChEBI" id="CHEBI:15377"/>
        <dbReference type="ChEBI" id="CHEBI:15378"/>
        <dbReference type="ChEBI" id="CHEBI:16526"/>
        <dbReference type="ChEBI" id="CHEBI:17544"/>
        <dbReference type="EC" id="4.2.1.1"/>
    </reaction>
</comment>
<dbReference type="GO" id="GO:0005737">
    <property type="term" value="C:cytoplasm"/>
    <property type="evidence" value="ECO:0007669"/>
    <property type="project" value="TreeGrafter"/>
</dbReference>
<dbReference type="Gene3D" id="3.40.1050.10">
    <property type="entry name" value="Carbonic anhydrase"/>
    <property type="match status" value="1"/>
</dbReference>
<keyword evidence="6" id="KW-0456">Lyase</keyword>
<evidence type="ECO:0000256" key="6">
    <source>
        <dbReference type="ARBA" id="ARBA00023239"/>
    </source>
</evidence>
<dbReference type="EMBL" id="KZ679687">
    <property type="protein sequence ID" value="PTB50707.1"/>
    <property type="molecule type" value="Genomic_DNA"/>
</dbReference>
<keyword evidence="4 9" id="KW-0479">Metal-binding</keyword>
<dbReference type="InterPro" id="IPR001765">
    <property type="entry name" value="Carbonic_anhydrase"/>
</dbReference>